<sequence length="105" mass="11926">MPGSITMMMLQLFLATILMVAGCLAAQLPFNAYLPPPRDYELEDARLAFVLSEAEHPFGRYAPDFVDYPGIHQALLLRQQQEYALDLPFEGELEQQQHQNAADSW</sequence>
<dbReference type="EMBL" id="AP029266">
    <property type="protein sequence ID" value="BFG02469.1"/>
    <property type="molecule type" value="Genomic_DNA"/>
</dbReference>
<organism evidence="2 3">
    <name type="scientific">Drosophila madeirensis</name>
    <name type="common">Fruit fly</name>
    <dbReference type="NCBI Taxonomy" id="30013"/>
    <lineage>
        <taxon>Eukaryota</taxon>
        <taxon>Metazoa</taxon>
        <taxon>Ecdysozoa</taxon>
        <taxon>Arthropoda</taxon>
        <taxon>Hexapoda</taxon>
        <taxon>Insecta</taxon>
        <taxon>Pterygota</taxon>
        <taxon>Neoptera</taxon>
        <taxon>Endopterygota</taxon>
        <taxon>Diptera</taxon>
        <taxon>Brachycera</taxon>
        <taxon>Muscomorpha</taxon>
        <taxon>Ephydroidea</taxon>
        <taxon>Drosophilidae</taxon>
        <taxon>Drosophila</taxon>
        <taxon>Sophophora</taxon>
    </lineage>
</organism>
<evidence type="ECO:0000313" key="3">
    <source>
        <dbReference type="Proteomes" id="UP001500889"/>
    </source>
</evidence>
<proteinExistence type="predicted"/>
<reference evidence="2 3" key="1">
    <citation type="submission" date="2024-02" db="EMBL/GenBank/DDBJ databases">
        <title>A chromosome-level genome assembly of Drosophila madeirensis, a fruit fly species endemic to Madeira island.</title>
        <authorList>
            <person name="Tomihara K."/>
            <person name="Llopart A."/>
            <person name="Yamamoto D."/>
        </authorList>
    </citation>
    <scope>NUCLEOTIDE SEQUENCE [LARGE SCALE GENOMIC DNA]</scope>
    <source>
        <strain evidence="2 3">RF1</strain>
    </source>
</reference>
<protein>
    <submittedName>
        <fullName evidence="2">Uncharacterized protein</fullName>
    </submittedName>
</protein>
<name>A0AAU9G4M1_DROMD</name>
<keyword evidence="3" id="KW-1185">Reference proteome</keyword>
<evidence type="ECO:0000256" key="1">
    <source>
        <dbReference type="SAM" id="SignalP"/>
    </source>
</evidence>
<accession>A0AAU9G4M1</accession>
<evidence type="ECO:0000313" key="2">
    <source>
        <dbReference type="EMBL" id="BFG02469.1"/>
    </source>
</evidence>
<gene>
    <name evidence="2" type="ORF">DMAD_01963</name>
</gene>
<feature type="chain" id="PRO_5043482367" evidence="1">
    <location>
        <begin position="26"/>
        <end position="105"/>
    </location>
</feature>
<feature type="signal peptide" evidence="1">
    <location>
        <begin position="1"/>
        <end position="25"/>
    </location>
</feature>
<dbReference type="Proteomes" id="UP001500889">
    <property type="component" value="Chromosome A"/>
</dbReference>
<dbReference type="AlphaFoldDB" id="A0AAU9G4M1"/>
<keyword evidence="1" id="KW-0732">Signal</keyword>